<dbReference type="InterPro" id="IPR001599">
    <property type="entry name" value="Macroglobln_a2"/>
</dbReference>
<dbReference type="Gene3D" id="2.60.40.1930">
    <property type="match status" value="1"/>
</dbReference>
<organism evidence="4 5">
    <name type="scientific">Gaetbulibacter jejuensis</name>
    <dbReference type="NCBI Taxonomy" id="584607"/>
    <lineage>
        <taxon>Bacteria</taxon>
        <taxon>Pseudomonadati</taxon>
        <taxon>Bacteroidota</taxon>
        <taxon>Flavobacteriia</taxon>
        <taxon>Flavobacteriales</taxon>
        <taxon>Flavobacteriaceae</taxon>
        <taxon>Gaetbulibacter</taxon>
    </lineage>
</organism>
<comment type="similarity">
    <text evidence="1">Belongs to the protease inhibitor I39 (alpha-2-macroglobulin) family. Bacterial alpha-2-macroglobulin subfamily.</text>
</comment>
<dbReference type="Pfam" id="PF00207">
    <property type="entry name" value="A2M"/>
    <property type="match status" value="1"/>
</dbReference>
<evidence type="ECO:0000313" key="5">
    <source>
        <dbReference type="Proteomes" id="UP001500736"/>
    </source>
</evidence>
<dbReference type="Pfam" id="PF01835">
    <property type="entry name" value="MG2"/>
    <property type="match status" value="1"/>
</dbReference>
<evidence type="ECO:0000259" key="2">
    <source>
        <dbReference type="SMART" id="SM01359"/>
    </source>
</evidence>
<protein>
    <submittedName>
        <fullName evidence="4">Alpha-2-macroglobulin family protein</fullName>
    </submittedName>
</protein>
<dbReference type="InterPro" id="IPR011625">
    <property type="entry name" value="A2M_N_BRD"/>
</dbReference>
<dbReference type="InterPro" id="IPR041246">
    <property type="entry name" value="Bact_MG10"/>
</dbReference>
<reference evidence="5" key="1">
    <citation type="journal article" date="2019" name="Int. J. Syst. Evol. Microbiol.">
        <title>The Global Catalogue of Microorganisms (GCM) 10K type strain sequencing project: providing services to taxonomists for standard genome sequencing and annotation.</title>
        <authorList>
            <consortium name="The Broad Institute Genomics Platform"/>
            <consortium name="The Broad Institute Genome Sequencing Center for Infectious Disease"/>
            <person name="Wu L."/>
            <person name="Ma J."/>
        </authorList>
    </citation>
    <scope>NUCLEOTIDE SEQUENCE [LARGE SCALE GENOMIC DNA]</scope>
    <source>
        <strain evidence="5">JCM 15976</strain>
    </source>
</reference>
<dbReference type="InterPro" id="IPR051802">
    <property type="entry name" value="YfhM-like"/>
</dbReference>
<gene>
    <name evidence="4" type="ORF">GCM10009431_24510</name>
</gene>
<comment type="caution">
    <text evidence="4">The sequence shown here is derived from an EMBL/GenBank/DDBJ whole genome shotgun (WGS) entry which is preliminary data.</text>
</comment>
<dbReference type="Pfam" id="PF17973">
    <property type="entry name" value="bMG10"/>
    <property type="match status" value="1"/>
</dbReference>
<dbReference type="InterPro" id="IPR008930">
    <property type="entry name" value="Terpenoid_cyclase/PrenylTrfase"/>
</dbReference>
<keyword evidence="5" id="KW-1185">Reference proteome</keyword>
<dbReference type="SMART" id="SM01360">
    <property type="entry name" value="A2M"/>
    <property type="match status" value="1"/>
</dbReference>
<dbReference type="InterPro" id="IPR047565">
    <property type="entry name" value="Alpha-macroglob_thiol-ester_cl"/>
</dbReference>
<dbReference type="EMBL" id="BAAAGF010000004">
    <property type="protein sequence ID" value="GAA0747321.1"/>
    <property type="molecule type" value="Genomic_DNA"/>
</dbReference>
<evidence type="ECO:0000259" key="3">
    <source>
        <dbReference type="SMART" id="SM01360"/>
    </source>
</evidence>
<evidence type="ECO:0000256" key="1">
    <source>
        <dbReference type="ARBA" id="ARBA00010556"/>
    </source>
</evidence>
<dbReference type="InterPro" id="IPR002890">
    <property type="entry name" value="MG2"/>
</dbReference>
<dbReference type="SUPFAM" id="SSF48239">
    <property type="entry name" value="Terpenoid cyclases/Protein prenyltransferases"/>
    <property type="match status" value="1"/>
</dbReference>
<dbReference type="PANTHER" id="PTHR40094">
    <property type="entry name" value="ALPHA-2-MACROGLOBULIN HOMOLOG"/>
    <property type="match status" value="1"/>
</dbReference>
<dbReference type="SMART" id="SM01419">
    <property type="entry name" value="Thiol-ester_cl"/>
    <property type="match status" value="1"/>
</dbReference>
<dbReference type="Gene3D" id="1.50.10.20">
    <property type="match status" value="1"/>
</dbReference>
<sequence>MIILFANHTHAQSNNYDDLWKKVSQFETDGLPKSALEVVEQIRTLAKKDNNAPQNIKTLIYKSKYALTLEEDAQLNIINEFKAEISTSETPVKNVLENMLATMYWQYFQQNRYLFYNRTHTETKVDSTDFRTWDLQTLFNDIHLHYQNSLKNGLILQQTPMVNYDDILLKATESKRYRPTLFDLLNHNALAFYKTDENSITKPAYQFEIDNANYLSDAKTFANLNITSKDSTSLQLHALKIYQDLIQFHVKDKEPYALVDADIDRLLFVSQKSILDNTESLLLDTLKASQELWNTHETSALYSYHIAWTLYQQGNKYVPRTNADVRWKTKEALELCNAVIQKFPESRGAEKCEVLKGMILQSNLQITTERFLQIQQYGKALVKYKNINQLHFKAYKVTSSEATAYNKLYDAEERLNYINKLKVTEQWQVELKNENDYQLHTTEVILPKLNNGQYIIMASVDNEDKTFATQILQVTDMAVVEKSDKTHHIYQIIERENGQPIAGLDVKISYKKDYNRSYITEELTTNQNGEFKLKKHKNDFFYDLSIYAERKGEIAFFNGFYLRNYGWRDDIITTYRAFLFTDRSIYRPGQTVYFKSIAMKAKDGKSEVLTNEKLSVVLYDTNYEVVKELHLKTNEFGSISGEFILPSNGLTGNYTLDLKASSNDIHASSSISVEEYKRPKFETKFNPVTETYKVNDSVTVKGTALAYAGSNITDAKVVYRVHRKVQYPDWYYWYRPWFNSEPQEITHGESITNSKGEFEITFKALPDESVDKSSLPVFNYEITADVTDLNGETRSATAIVNVGYHALMASISVNNTLDKNKKDHTISINTKNLNGEFVAAKGTLKVYKLNAPDRVLRQRTWDAPDYQVISKEEFTSKFPHEAYSNEHNPDNWEKGALVLTKSFDTETSKEVKLGTIKRWESGQYIIVLESEDKFGQLVKDQAKTTLFSDKDKTLADNQLFSITTDKSTYSANQSVLVTLGSAAEDIIVTLEVEKDQDIIKTFIIPLSNTKKTITIPVTSDDIGGFAIHYSFAAYNSFVSSTLPITVPYPKTDLEIETLTFRDKLQPGADETWSFKIKGSKGEKVSSELLASMYDASLDQFKAHNWTFNPIQQPTYYSNHNRNGSRSFGAQGFRVFNPSLIPKRFEQQQYDQLNWFGLSFGSNYHMLRGRVAGLELREESMRTFSAAEEMELDEIVASPSADTVYFVRDGKFSSSEDLENSEAYFLMKKAKVVPNKKVEIGGTNMLLSEITKFDNVVIRKNLQETAFFFPQLQTDENGNVSFNFTTPEALTKWKLQLLAHTKTLHSAVSSFETVTQKELMVLPNTPRFLRQGDVITISTKIANLTEGALSGQAKLELTDAISGKDINQDLISSNIVETFSVDAKGNTQVSWTLNIPDNVSAIQYKIIAKSGDFSDGEQSALPVLTNRMLVTETLPMWIKSNETRTFTLDKLKNNASTTLKHHKLTLEMTSNPAWYAVQALPYLMEYPYDCNEQTFSRYYANALASHIANSNPRIQEVFNQWASQDALINNLEKNEELKSILIQETPWLRDAQSETEQKKRIALLFDMNKMNKELQSALRKLQQNQMSNGAWSWFKGGRENRYITQHIITGFGHLKHLNVTSGFEEQYMIEHAMEYLDAEFVKEYKDLKKYNSKVDLDKDHLSYTQLHYLYMRSFFPEIKTSKEVEDITKYYHTQIEKYWLSRSLYAKGLMALITHRMEDDKTASKILKSLKENSITSEELGMYWKENTSSWYWYQAPIETQALLIEAFSEIENDTKTVDNLKIWLLKNKQTNQWKTTKATTEAVYALLLQGSDWLSVTEMVDVVLGNKPVEPSKLEAVKVEAGTGYYKTSWNTSEIKPEMAEVKLTKKGNGIAWGSLYWQYFEDLDNITSAETPLKLQKKLFKKNNTDTGEELTEITSETYLEVGDLVRVRIELRSDRAMEFVHMKDMRAAGLEPVNVMSQYKWQDGLGYYEATKDASTNFFFDYLPKGIYVFEYDLRVNNSGDMSNGITTIQSMYAPEFSSHSEGVRISVNN</sequence>
<feature type="domain" description="Alpha-2-macroglobulin" evidence="3">
    <location>
        <begin position="1264"/>
        <end position="1354"/>
    </location>
</feature>
<feature type="domain" description="Alpha-2-macroglobulin bait region" evidence="2">
    <location>
        <begin position="960"/>
        <end position="1100"/>
    </location>
</feature>
<proteinExistence type="inferred from homology"/>
<dbReference type="Proteomes" id="UP001500736">
    <property type="component" value="Unassembled WGS sequence"/>
</dbReference>
<evidence type="ECO:0000313" key="4">
    <source>
        <dbReference type="EMBL" id="GAA0747321.1"/>
    </source>
</evidence>
<accession>A0ABP3V4D1</accession>
<dbReference type="PANTHER" id="PTHR40094:SF1">
    <property type="entry name" value="UBIQUITIN DOMAIN-CONTAINING PROTEIN"/>
    <property type="match status" value="1"/>
</dbReference>
<dbReference type="SMART" id="SM01359">
    <property type="entry name" value="A2M_N_2"/>
    <property type="match status" value="1"/>
</dbReference>
<name>A0ABP3V4D1_9FLAO</name>